<name>A0A5E4N0Y1_9HEMI</name>
<dbReference type="EMBL" id="CABPRJ010001450">
    <property type="protein sequence ID" value="VVC37590.1"/>
    <property type="molecule type" value="Genomic_DNA"/>
</dbReference>
<proteinExistence type="predicted"/>
<reference evidence="2 3" key="1">
    <citation type="submission" date="2019-08" db="EMBL/GenBank/DDBJ databases">
        <authorList>
            <person name="Alioto T."/>
            <person name="Alioto T."/>
            <person name="Gomez Garrido J."/>
        </authorList>
    </citation>
    <scope>NUCLEOTIDE SEQUENCE [LARGE SCALE GENOMIC DNA]</scope>
</reference>
<protein>
    <submittedName>
        <fullName evidence="2">Uncharacterized protein</fullName>
    </submittedName>
</protein>
<evidence type="ECO:0000256" key="1">
    <source>
        <dbReference type="SAM" id="Coils"/>
    </source>
</evidence>
<feature type="coiled-coil region" evidence="1">
    <location>
        <begin position="55"/>
        <end position="82"/>
    </location>
</feature>
<organism evidence="2 3">
    <name type="scientific">Cinara cedri</name>
    <dbReference type="NCBI Taxonomy" id="506608"/>
    <lineage>
        <taxon>Eukaryota</taxon>
        <taxon>Metazoa</taxon>
        <taxon>Ecdysozoa</taxon>
        <taxon>Arthropoda</taxon>
        <taxon>Hexapoda</taxon>
        <taxon>Insecta</taxon>
        <taxon>Pterygota</taxon>
        <taxon>Neoptera</taxon>
        <taxon>Paraneoptera</taxon>
        <taxon>Hemiptera</taxon>
        <taxon>Sternorrhyncha</taxon>
        <taxon>Aphidomorpha</taxon>
        <taxon>Aphidoidea</taxon>
        <taxon>Aphididae</taxon>
        <taxon>Lachninae</taxon>
        <taxon>Cinara</taxon>
    </lineage>
</organism>
<accession>A0A5E4N0Y1</accession>
<dbReference type="Proteomes" id="UP000325440">
    <property type="component" value="Unassembled WGS sequence"/>
</dbReference>
<evidence type="ECO:0000313" key="2">
    <source>
        <dbReference type="EMBL" id="VVC37590.1"/>
    </source>
</evidence>
<keyword evidence="3" id="KW-1185">Reference proteome</keyword>
<sequence length="186" mass="21403">MTNGLGYGQTHRENLCSLDVEDVSDKVQADKILERFTVLLQLSAIRNGLFVDLLRAKMERKVERDERTKHLLEKTVAETRAEVDTNGKHNPNVISMFAHQLTQCADKLRKNDSEEEDEIIRITQDNHRLCAISKMRQTKLAKKTDNFKLAFDKLDCKLKEKNIPMRSQLIAFGQNPCEIVNCDDIC</sequence>
<dbReference type="AlphaFoldDB" id="A0A5E4N0Y1"/>
<keyword evidence="1" id="KW-0175">Coiled coil</keyword>
<gene>
    <name evidence="2" type="ORF">CINCED_3A008137</name>
</gene>
<evidence type="ECO:0000313" key="3">
    <source>
        <dbReference type="Proteomes" id="UP000325440"/>
    </source>
</evidence>